<accession>D7CSJ2</accession>
<evidence type="ECO:0000313" key="1">
    <source>
        <dbReference type="EMBL" id="ADI15412.1"/>
    </source>
</evidence>
<reference evidence="1 2" key="2">
    <citation type="journal article" date="2011" name="Stand. Genomic Sci.">
        <title>Complete genome sequence of Truepera radiovictrix type strain (RQ-24).</title>
        <authorList>
            <person name="Ivanova N."/>
            <person name="Rohde C."/>
            <person name="Munk C."/>
            <person name="Nolan M."/>
            <person name="Lucas S."/>
            <person name="Del Rio T.G."/>
            <person name="Tice H."/>
            <person name="Deshpande S."/>
            <person name="Cheng J.F."/>
            <person name="Tapia R."/>
            <person name="Han C."/>
            <person name="Goodwin L."/>
            <person name="Pitluck S."/>
            <person name="Liolios K."/>
            <person name="Mavromatis K."/>
            <person name="Mikhailova N."/>
            <person name="Pati A."/>
            <person name="Chen A."/>
            <person name="Palaniappan K."/>
            <person name="Land M."/>
            <person name="Hauser L."/>
            <person name="Chang Y.J."/>
            <person name="Jeffries C.D."/>
            <person name="Brambilla E."/>
            <person name="Rohde M."/>
            <person name="Goker M."/>
            <person name="Tindall B.J."/>
            <person name="Woyke T."/>
            <person name="Bristow J."/>
            <person name="Eisen J.A."/>
            <person name="Markowitz V."/>
            <person name="Hugenholtz P."/>
            <person name="Kyrpides N.C."/>
            <person name="Klenk H.P."/>
            <person name="Lapidus A."/>
        </authorList>
    </citation>
    <scope>NUCLEOTIDE SEQUENCE [LARGE SCALE GENOMIC DNA]</scope>
    <source>
        <strain evidence="2">DSM 17093 / CIP 108686 / LMG 22925 / RQ-24</strain>
    </source>
</reference>
<dbReference type="KEGG" id="tra:Trad_2302"/>
<dbReference type="RefSeq" id="WP_013178775.1">
    <property type="nucleotide sequence ID" value="NC_014221.1"/>
</dbReference>
<organism evidence="1 2">
    <name type="scientific">Truepera radiovictrix (strain DSM 17093 / CIP 108686 / LMG 22925 / RQ-24)</name>
    <dbReference type="NCBI Taxonomy" id="649638"/>
    <lineage>
        <taxon>Bacteria</taxon>
        <taxon>Thermotogati</taxon>
        <taxon>Deinococcota</taxon>
        <taxon>Deinococci</taxon>
        <taxon>Trueperales</taxon>
        <taxon>Trueperaceae</taxon>
        <taxon>Truepera</taxon>
    </lineage>
</organism>
<dbReference type="Proteomes" id="UP000000379">
    <property type="component" value="Chromosome"/>
</dbReference>
<keyword evidence="2" id="KW-1185">Reference proteome</keyword>
<dbReference type="AlphaFoldDB" id="D7CSJ2"/>
<protein>
    <submittedName>
        <fullName evidence="1">Uncharacterized protein</fullName>
    </submittedName>
</protein>
<dbReference type="HOGENOM" id="CLU_2132434_0_0_0"/>
<reference evidence="2" key="1">
    <citation type="submission" date="2010-05" db="EMBL/GenBank/DDBJ databases">
        <title>The complete genome of Truepera radiovictris DSM 17093.</title>
        <authorList>
            <consortium name="US DOE Joint Genome Institute (JGI-PGF)"/>
            <person name="Lucas S."/>
            <person name="Copeland A."/>
            <person name="Lapidus A."/>
            <person name="Glavina del Rio T."/>
            <person name="Dalin E."/>
            <person name="Tice H."/>
            <person name="Bruce D."/>
            <person name="Goodwin L."/>
            <person name="Pitluck S."/>
            <person name="Kyrpides N."/>
            <person name="Mavromatis K."/>
            <person name="Ovchinnikova G."/>
            <person name="Munk A.C."/>
            <person name="Detter J.C."/>
            <person name="Han C."/>
            <person name="Tapia R."/>
            <person name="Land M."/>
            <person name="Hauser L."/>
            <person name="Markowitz V."/>
            <person name="Cheng J.-F."/>
            <person name="Hugenholtz P."/>
            <person name="Woyke T."/>
            <person name="Wu D."/>
            <person name="Tindall B."/>
            <person name="Pomrenke H.G."/>
            <person name="Brambilla E."/>
            <person name="Klenk H.-P."/>
            <person name="Eisen J.A."/>
        </authorList>
    </citation>
    <scope>NUCLEOTIDE SEQUENCE [LARGE SCALE GENOMIC DNA]</scope>
    <source>
        <strain evidence="2">DSM 17093 / CIP 108686 / LMG 22925 / RQ-24</strain>
    </source>
</reference>
<sequence length="113" mass="12489">MALTAHVKFADVHDGGLLTLWTRDADDPRPTFADETSSYAPSGALEVYRDDESEAFVGLWHDQPTRFLEDYAFLRALELPAVDCPEAGLRGAHPADVMLWGLRHLAPRPTQAA</sequence>
<gene>
    <name evidence="1" type="ordered locus">Trad_2302</name>
</gene>
<dbReference type="EMBL" id="CP002049">
    <property type="protein sequence ID" value="ADI15412.1"/>
    <property type="molecule type" value="Genomic_DNA"/>
</dbReference>
<proteinExistence type="predicted"/>
<evidence type="ECO:0000313" key="2">
    <source>
        <dbReference type="Proteomes" id="UP000000379"/>
    </source>
</evidence>
<name>D7CSJ2_TRURR</name>